<accession>A0ACB8QRG3</accession>
<reference evidence="1" key="2">
    <citation type="journal article" date="2022" name="New Phytol.">
        <title>Evolutionary transition to the ectomycorrhizal habit in the genomes of a hyperdiverse lineage of mushroom-forming fungi.</title>
        <authorList>
            <person name="Looney B."/>
            <person name="Miyauchi S."/>
            <person name="Morin E."/>
            <person name="Drula E."/>
            <person name="Courty P.E."/>
            <person name="Kohler A."/>
            <person name="Kuo A."/>
            <person name="LaButti K."/>
            <person name="Pangilinan J."/>
            <person name="Lipzen A."/>
            <person name="Riley R."/>
            <person name="Andreopoulos W."/>
            <person name="He G."/>
            <person name="Johnson J."/>
            <person name="Nolan M."/>
            <person name="Tritt A."/>
            <person name="Barry K.W."/>
            <person name="Grigoriev I.V."/>
            <person name="Nagy L.G."/>
            <person name="Hibbett D."/>
            <person name="Henrissat B."/>
            <person name="Matheny P.B."/>
            <person name="Labbe J."/>
            <person name="Martin F.M."/>
        </authorList>
    </citation>
    <scope>NUCLEOTIDE SEQUENCE</scope>
    <source>
        <strain evidence="1">EC-137</strain>
    </source>
</reference>
<name>A0ACB8QRG3_9AGAM</name>
<organism evidence="1 2">
    <name type="scientific">Vararia minispora EC-137</name>
    <dbReference type="NCBI Taxonomy" id="1314806"/>
    <lineage>
        <taxon>Eukaryota</taxon>
        <taxon>Fungi</taxon>
        <taxon>Dikarya</taxon>
        <taxon>Basidiomycota</taxon>
        <taxon>Agaricomycotina</taxon>
        <taxon>Agaricomycetes</taxon>
        <taxon>Russulales</taxon>
        <taxon>Lachnocladiaceae</taxon>
        <taxon>Vararia</taxon>
    </lineage>
</organism>
<feature type="non-terminal residue" evidence="1">
    <location>
        <position position="1"/>
    </location>
</feature>
<reference evidence="1" key="1">
    <citation type="submission" date="2021-02" db="EMBL/GenBank/DDBJ databases">
        <authorList>
            <consortium name="DOE Joint Genome Institute"/>
            <person name="Ahrendt S."/>
            <person name="Looney B.P."/>
            <person name="Miyauchi S."/>
            <person name="Morin E."/>
            <person name="Drula E."/>
            <person name="Courty P.E."/>
            <person name="Chicoki N."/>
            <person name="Fauchery L."/>
            <person name="Kohler A."/>
            <person name="Kuo A."/>
            <person name="Labutti K."/>
            <person name="Pangilinan J."/>
            <person name="Lipzen A."/>
            <person name="Riley R."/>
            <person name="Andreopoulos W."/>
            <person name="He G."/>
            <person name="Johnson J."/>
            <person name="Barry K.W."/>
            <person name="Grigoriev I.V."/>
            <person name="Nagy L."/>
            <person name="Hibbett D."/>
            <person name="Henrissat B."/>
            <person name="Matheny P.B."/>
            <person name="Labbe J."/>
            <person name="Martin F."/>
        </authorList>
    </citation>
    <scope>NUCLEOTIDE SEQUENCE</scope>
    <source>
        <strain evidence="1">EC-137</strain>
    </source>
</reference>
<sequence>RADPSTIHNKVLAGYQGWFTCHGDGEPVGPGHHGWIHWFGHPIPDGGNINIDLWPDMSAYSPSELFPAPGLKYSDGSQAYLFSSRHPKTVQRHFRWMAENGVDGLFLQRFVGQCDMERDNEGIRRIRDEVGDVVKDAAEKEGRVFAIMYDLAGVGADCTQRIIESDWKHLVHTKRVLDSPNYLRENGKPVIAVWGFTFEYKKEAPQIMRAVTDFLRNNTPGGAYIMAGVPSHWRADMEKEPEIPPAFLRCFDAISPWTVGVYGDQNGADWYLNDLMRRDVEYIQQWESEKGKHVDYIPTVHPGGSGYNTSQGHWARNGAPRDGGKYLWRQFYNTITRLGVRTVYGAMWDEYDEGTNFLPVVPKASQLPHDDQGKFQFIAFDVDGYDIPSDWYMRIAGYAAEALKGEYKIGEGFPERELREWKSTHPRPEQQSVIAPRSSGAPESSNASAGQSYEQWLRSLGPSKSGEGLPPPPYTLEAEPGSPSLENIRPAVPTTTRPRPPPAP</sequence>
<feature type="non-terminal residue" evidence="1">
    <location>
        <position position="504"/>
    </location>
</feature>
<keyword evidence="2" id="KW-1185">Reference proteome</keyword>
<proteinExistence type="predicted"/>
<evidence type="ECO:0000313" key="1">
    <source>
        <dbReference type="EMBL" id="KAI0034330.1"/>
    </source>
</evidence>
<dbReference type="EMBL" id="MU273502">
    <property type="protein sequence ID" value="KAI0034330.1"/>
    <property type="molecule type" value="Genomic_DNA"/>
</dbReference>
<gene>
    <name evidence="1" type="ORF">K488DRAFT_9505</name>
</gene>
<comment type="caution">
    <text evidence="1">The sequence shown here is derived from an EMBL/GenBank/DDBJ whole genome shotgun (WGS) entry which is preliminary data.</text>
</comment>
<dbReference type="Proteomes" id="UP000814128">
    <property type="component" value="Unassembled WGS sequence"/>
</dbReference>
<protein>
    <submittedName>
        <fullName evidence="1">Uncharacterized protein</fullName>
    </submittedName>
</protein>
<evidence type="ECO:0000313" key="2">
    <source>
        <dbReference type="Proteomes" id="UP000814128"/>
    </source>
</evidence>